<evidence type="ECO:0000313" key="2">
    <source>
        <dbReference type="Proteomes" id="UP000626092"/>
    </source>
</evidence>
<sequence length="106" mass="11536">MAPQSIRSLLTTTGVTHHRFVLSSVSHLHGTDPSPSASPVDMNLLVAFKSILMVLDDHKSYWGSLGSGNCDLLGRRDSSRSRRDRCSPTPSGLLVRNISLDARSFS</sequence>
<protein>
    <submittedName>
        <fullName evidence="1">Uncharacterized protein</fullName>
    </submittedName>
</protein>
<organism evidence="1 2">
    <name type="scientific">Rhododendron simsii</name>
    <name type="common">Sims's rhododendron</name>
    <dbReference type="NCBI Taxonomy" id="118357"/>
    <lineage>
        <taxon>Eukaryota</taxon>
        <taxon>Viridiplantae</taxon>
        <taxon>Streptophyta</taxon>
        <taxon>Embryophyta</taxon>
        <taxon>Tracheophyta</taxon>
        <taxon>Spermatophyta</taxon>
        <taxon>Magnoliopsida</taxon>
        <taxon>eudicotyledons</taxon>
        <taxon>Gunneridae</taxon>
        <taxon>Pentapetalae</taxon>
        <taxon>asterids</taxon>
        <taxon>Ericales</taxon>
        <taxon>Ericaceae</taxon>
        <taxon>Ericoideae</taxon>
        <taxon>Rhodoreae</taxon>
        <taxon>Rhododendron</taxon>
    </lineage>
</organism>
<evidence type="ECO:0000313" key="1">
    <source>
        <dbReference type="EMBL" id="KAF7128991.1"/>
    </source>
</evidence>
<dbReference type="EMBL" id="WJXA01000010">
    <property type="protein sequence ID" value="KAF7128991.1"/>
    <property type="molecule type" value="Genomic_DNA"/>
</dbReference>
<name>A0A834GCX4_RHOSS</name>
<gene>
    <name evidence="1" type="ORF">RHSIM_Rhsim10G0120200</name>
</gene>
<dbReference type="Proteomes" id="UP000626092">
    <property type="component" value="Unassembled WGS sequence"/>
</dbReference>
<proteinExistence type="predicted"/>
<reference evidence="1" key="1">
    <citation type="submission" date="2019-11" db="EMBL/GenBank/DDBJ databases">
        <authorList>
            <person name="Liu Y."/>
            <person name="Hou J."/>
            <person name="Li T.-Q."/>
            <person name="Guan C.-H."/>
            <person name="Wu X."/>
            <person name="Wu H.-Z."/>
            <person name="Ling F."/>
            <person name="Zhang R."/>
            <person name="Shi X.-G."/>
            <person name="Ren J.-P."/>
            <person name="Chen E.-F."/>
            <person name="Sun J.-M."/>
        </authorList>
    </citation>
    <scope>NUCLEOTIDE SEQUENCE</scope>
    <source>
        <strain evidence="1">Adult_tree_wgs_1</strain>
        <tissue evidence="1">Leaves</tissue>
    </source>
</reference>
<dbReference type="OrthoDB" id="439808at2759"/>
<dbReference type="AlphaFoldDB" id="A0A834GCX4"/>
<comment type="caution">
    <text evidence="1">The sequence shown here is derived from an EMBL/GenBank/DDBJ whole genome shotgun (WGS) entry which is preliminary data.</text>
</comment>
<accession>A0A834GCX4</accession>
<keyword evidence="2" id="KW-1185">Reference proteome</keyword>